<sequence length="26" mass="2614">MDASTTTTTMAAAPTTGRERTGASIN</sequence>
<comment type="caution">
    <text evidence="2">The sequence shown here is derived from an EMBL/GenBank/DDBJ whole genome shotgun (WGS) entry which is preliminary data.</text>
</comment>
<proteinExistence type="predicted"/>
<protein>
    <submittedName>
        <fullName evidence="2">Uncharacterized protein</fullName>
    </submittedName>
</protein>
<evidence type="ECO:0000313" key="3">
    <source>
        <dbReference type="Proteomes" id="UP000676336"/>
    </source>
</evidence>
<reference evidence="2" key="1">
    <citation type="submission" date="2021-02" db="EMBL/GenBank/DDBJ databases">
        <authorList>
            <person name="Nowell W R."/>
        </authorList>
    </citation>
    <scope>NUCLEOTIDE SEQUENCE</scope>
</reference>
<accession>A0A8S3F5Z3</accession>
<dbReference type="Proteomes" id="UP000676336">
    <property type="component" value="Unassembled WGS sequence"/>
</dbReference>
<dbReference type="EMBL" id="CAJOBI010251390">
    <property type="protein sequence ID" value="CAF5105033.1"/>
    <property type="molecule type" value="Genomic_DNA"/>
</dbReference>
<evidence type="ECO:0000313" key="2">
    <source>
        <dbReference type="EMBL" id="CAF5105033.1"/>
    </source>
</evidence>
<feature type="non-terminal residue" evidence="2">
    <location>
        <position position="26"/>
    </location>
</feature>
<feature type="region of interest" description="Disordered" evidence="1">
    <location>
        <begin position="1"/>
        <end position="26"/>
    </location>
</feature>
<name>A0A8S3F5Z3_9BILA</name>
<feature type="compositionally biased region" description="Basic and acidic residues" evidence="1">
    <location>
        <begin position="17"/>
        <end position="26"/>
    </location>
</feature>
<evidence type="ECO:0000256" key="1">
    <source>
        <dbReference type="SAM" id="MobiDB-lite"/>
    </source>
</evidence>
<organism evidence="2 3">
    <name type="scientific">Rotaria magnacalcarata</name>
    <dbReference type="NCBI Taxonomy" id="392030"/>
    <lineage>
        <taxon>Eukaryota</taxon>
        <taxon>Metazoa</taxon>
        <taxon>Spiralia</taxon>
        <taxon>Gnathifera</taxon>
        <taxon>Rotifera</taxon>
        <taxon>Eurotatoria</taxon>
        <taxon>Bdelloidea</taxon>
        <taxon>Philodinida</taxon>
        <taxon>Philodinidae</taxon>
        <taxon>Rotaria</taxon>
    </lineage>
</organism>
<gene>
    <name evidence="2" type="ORF">SMN809_LOCUS61848</name>
</gene>
<feature type="compositionally biased region" description="Low complexity" evidence="1">
    <location>
        <begin position="1"/>
        <end position="16"/>
    </location>
</feature>
<dbReference type="AlphaFoldDB" id="A0A8S3F5Z3"/>